<dbReference type="Gene3D" id="3.40.850.10">
    <property type="entry name" value="Kinesin motor domain"/>
    <property type="match status" value="1"/>
</dbReference>
<dbReference type="PRINTS" id="PR00380">
    <property type="entry name" value="KINESINHEAVY"/>
</dbReference>
<dbReference type="GO" id="GO:0008017">
    <property type="term" value="F:microtubule binding"/>
    <property type="evidence" value="ECO:0007669"/>
    <property type="project" value="InterPro"/>
</dbReference>
<dbReference type="FunCoup" id="A0A061ERF9">
    <property type="interactions" value="1790"/>
</dbReference>
<dbReference type="GO" id="GO:0007018">
    <property type="term" value="P:microtubule-based movement"/>
    <property type="evidence" value="ECO:0007669"/>
    <property type="project" value="InterPro"/>
</dbReference>
<dbReference type="InterPro" id="IPR001752">
    <property type="entry name" value="Kinesin_motor_dom"/>
</dbReference>
<dbReference type="GO" id="GO:0072686">
    <property type="term" value="C:mitotic spindle"/>
    <property type="evidence" value="ECO:0000318"/>
    <property type="project" value="GO_Central"/>
</dbReference>
<gene>
    <name evidence="14" type="ORF">TCM_022003</name>
</gene>
<dbReference type="OMA" id="DCEANVQ"/>
<sequence length="1053" mass="119169">MMSLTPDQFRKVGMGGVTPSPSPFLTPRPERRRADSRGPDWSSNRHDRDKEVNVQVLLRCRPLSEDEQRMNVPRVISCNEHKREVTVLQNVANKQVDRVFTFDKVFGPKAQQRTIYDQAIVPIVNEVLDGFNCTVFAYGQTGTGKTYTMEGGMRNKGGDLPAEAGVIPRAVRQIFDTLEAQNADYSMKVTFLELYNEEITDLLAPEENSRYAEDKQRKPISLMEDGKGCVVVRGLEEEAVYSANEIYTLLERGAAKRRTADTLLNKRSSRSHSVFSITVHIKESAVGDEELIKCGKLNLVDLAGSENISRSGAREGRAREAGEINKSLLTLGRVINALVEHSAHIPYRDSKLTRLLRDSLGGKTKTCIIATISPSAHSLEETLSTLDYAYRAKNIKNKPEANQKMSKAVLLKDLYLEMERMKEDVRAARDKNGVYIPHERFAQEEAEKKARMEKIEQLENDLNLSEKQADKFRELYITEQEQRLDLESDLKDCKINLEKSRKELLDLQENHRAAILMLKEKEFVISKFLGSENSLIERAKELRTDLQHASEDINSLFATLENKDKMEAENRSIVLTFGSQLDQHLKDLHKTILGSISQQHQQLRSMEEQAHSFLASKCDATQALESRIKNMTETHASGVAAMKELANTMQRKGSSDLEQMSSTFSSQIAATEQFLGTAVLEAKEVIEDLQNSLNEQKELLLFSARQQEEGLHRNLISAQEISKATVDFMTDITNQASKLMTTLEETQTKKSQQLTNFGNRFKEEAVREEKQALEKIAAILATLTSNRTAMVEEASRNMKDTGIQDNTILQQQISVLQQVTADAGKEMSKYMEKMESHFMEDTFSVAESRDIMEDGLKECSKRVNDSRQQWENAKSYINELNISSLAEIKSTVKENIRINQTVHEELLSAFSSMDAEFGARTGDIMAAINDSLLRDHQSKKEIDSLTNLCLDHLETVQEKHGESISNIRSEAEKCLVKDYLVDHHTNTTPKKRDIVVPSLASIEEMRTPSLENLKEEENNSEKRSKWGNSDSKIHQQIAREAFSPNRTPFADVN</sequence>
<dbReference type="PANTHER" id="PTHR47970:SF32">
    <property type="entry name" value="KINESIN-LIKE PROTEIN KIN-5B"/>
    <property type="match status" value="1"/>
</dbReference>
<dbReference type="STRING" id="3641.A0A061ERF9"/>
<comment type="function">
    <text evidence="9">Responsible for microtubule translocation. May be important for the organization of phragmoplast-specific arrays of microtubules. Plays an essential role in stabilizing the mitotic spindle. Required during mitotic cytokinesis.</text>
</comment>
<dbReference type="SMART" id="SM00129">
    <property type="entry name" value="KISc"/>
    <property type="match status" value="1"/>
</dbReference>
<name>A0A061ERF9_THECC</name>
<dbReference type="PANTHER" id="PTHR47970">
    <property type="entry name" value="KINESIN-LIKE PROTEIN KIF11"/>
    <property type="match status" value="1"/>
</dbReference>
<organism evidence="14 15">
    <name type="scientific">Theobroma cacao</name>
    <name type="common">Cacao</name>
    <name type="synonym">Cocoa</name>
    <dbReference type="NCBI Taxonomy" id="3641"/>
    <lineage>
        <taxon>Eukaryota</taxon>
        <taxon>Viridiplantae</taxon>
        <taxon>Streptophyta</taxon>
        <taxon>Embryophyta</taxon>
        <taxon>Tracheophyta</taxon>
        <taxon>Spermatophyta</taxon>
        <taxon>Magnoliopsida</taxon>
        <taxon>eudicotyledons</taxon>
        <taxon>Gunneridae</taxon>
        <taxon>Pentapetalae</taxon>
        <taxon>rosids</taxon>
        <taxon>malvids</taxon>
        <taxon>Malvales</taxon>
        <taxon>Malvaceae</taxon>
        <taxon>Byttnerioideae</taxon>
        <taxon>Theobroma</taxon>
    </lineage>
</organism>
<protein>
    <submittedName>
        <fullName evidence="14">ATP binding microtubule motor family protein isoform 1</fullName>
    </submittedName>
</protein>
<dbReference type="GO" id="GO:0090307">
    <property type="term" value="P:mitotic spindle assembly"/>
    <property type="evidence" value="ECO:0000318"/>
    <property type="project" value="GO_Central"/>
</dbReference>
<dbReference type="CDD" id="cd01364">
    <property type="entry name" value="KISc_BimC_Eg5"/>
    <property type="match status" value="1"/>
</dbReference>
<dbReference type="Proteomes" id="UP000026915">
    <property type="component" value="Chromosome 5"/>
</dbReference>
<evidence type="ECO:0000256" key="9">
    <source>
        <dbReference type="ARBA" id="ARBA00046159"/>
    </source>
</evidence>
<dbReference type="InterPro" id="IPR047149">
    <property type="entry name" value="KIF11-like"/>
</dbReference>
<dbReference type="GO" id="GO:0005524">
    <property type="term" value="F:ATP binding"/>
    <property type="evidence" value="ECO:0007669"/>
    <property type="project" value="UniProtKB-UniRule"/>
</dbReference>
<evidence type="ECO:0000259" key="13">
    <source>
        <dbReference type="PROSITE" id="PS50067"/>
    </source>
</evidence>
<comment type="similarity">
    <text evidence="8">Belongs to the TRAFAC class myosin-kinesin ATPase superfamily. Kinesin family. KIN-5/BimC subfamily.</text>
</comment>
<evidence type="ECO:0000256" key="1">
    <source>
        <dbReference type="ARBA" id="ARBA00004186"/>
    </source>
</evidence>
<keyword evidence="4 10" id="KW-0547">Nucleotide-binding</keyword>
<dbReference type="InterPro" id="IPR036961">
    <property type="entry name" value="Kinesin_motor_dom_sf"/>
</dbReference>
<evidence type="ECO:0000256" key="11">
    <source>
        <dbReference type="SAM" id="Coils"/>
    </source>
</evidence>
<dbReference type="Gramene" id="EOY07615">
    <property type="protein sequence ID" value="EOY07615"/>
    <property type="gene ID" value="TCM_022003"/>
</dbReference>
<dbReference type="GO" id="GO:0051231">
    <property type="term" value="P:spindle elongation"/>
    <property type="evidence" value="ECO:0000318"/>
    <property type="project" value="GO_Central"/>
</dbReference>
<evidence type="ECO:0000256" key="8">
    <source>
        <dbReference type="ARBA" id="ARBA00034704"/>
    </source>
</evidence>
<dbReference type="GO" id="GO:0008574">
    <property type="term" value="F:plus-end-directed microtubule motor activity"/>
    <property type="evidence" value="ECO:0000318"/>
    <property type="project" value="GO_Central"/>
</dbReference>
<keyword evidence="6 10" id="KW-0505">Motor protein</keyword>
<keyword evidence="5 10" id="KW-0067">ATP-binding</keyword>
<feature type="domain" description="Kinesin motor" evidence="13">
    <location>
        <begin position="53"/>
        <end position="395"/>
    </location>
</feature>
<evidence type="ECO:0000256" key="12">
    <source>
        <dbReference type="SAM" id="MobiDB-lite"/>
    </source>
</evidence>
<dbReference type="PROSITE" id="PS00411">
    <property type="entry name" value="KINESIN_MOTOR_1"/>
    <property type="match status" value="1"/>
</dbReference>
<evidence type="ECO:0000313" key="15">
    <source>
        <dbReference type="Proteomes" id="UP000026915"/>
    </source>
</evidence>
<dbReference type="EMBL" id="CM001883">
    <property type="protein sequence ID" value="EOY07615.1"/>
    <property type="molecule type" value="Genomic_DNA"/>
</dbReference>
<reference evidence="14 15" key="1">
    <citation type="journal article" date="2013" name="Genome Biol.">
        <title>The genome sequence of the most widely cultivated cacao type and its use to identify candidate genes regulating pod color.</title>
        <authorList>
            <person name="Motamayor J.C."/>
            <person name="Mockaitis K."/>
            <person name="Schmutz J."/>
            <person name="Haiminen N."/>
            <person name="Iii D.L."/>
            <person name="Cornejo O."/>
            <person name="Findley S.D."/>
            <person name="Zheng P."/>
            <person name="Utro F."/>
            <person name="Royaert S."/>
            <person name="Saski C."/>
            <person name="Jenkins J."/>
            <person name="Podicheti R."/>
            <person name="Zhao M."/>
            <person name="Scheffler B.E."/>
            <person name="Stack J.C."/>
            <person name="Feltus F.A."/>
            <person name="Mustiga G.M."/>
            <person name="Amores F."/>
            <person name="Phillips W."/>
            <person name="Marelli J.P."/>
            <person name="May G.D."/>
            <person name="Shapiro H."/>
            <person name="Ma J."/>
            <person name="Bustamante C.D."/>
            <person name="Schnell R.J."/>
            <person name="Main D."/>
            <person name="Gilbert D."/>
            <person name="Parida L."/>
            <person name="Kuhn D.N."/>
        </authorList>
    </citation>
    <scope>NUCLEOTIDE SEQUENCE [LARGE SCALE GENOMIC DNA]</scope>
    <source>
        <strain evidence="15">cv. Matina 1-6</strain>
    </source>
</reference>
<keyword evidence="11" id="KW-0175">Coiled coil</keyword>
<feature type="binding site" evidence="10">
    <location>
        <begin position="139"/>
        <end position="146"/>
    </location>
    <ligand>
        <name>ATP</name>
        <dbReference type="ChEBI" id="CHEBI:30616"/>
    </ligand>
</feature>
<dbReference type="FunFam" id="3.40.850.10:FF:000019">
    <property type="entry name" value="Kinesin-like protein KIN-5D"/>
    <property type="match status" value="1"/>
</dbReference>
<dbReference type="PROSITE" id="PS50067">
    <property type="entry name" value="KINESIN_MOTOR_2"/>
    <property type="match status" value="1"/>
</dbReference>
<feature type="region of interest" description="Disordered" evidence="12">
    <location>
        <begin position="1009"/>
        <end position="1053"/>
    </location>
</feature>
<proteinExistence type="inferred from homology"/>
<comment type="subcellular location">
    <subcellularLocation>
        <location evidence="1">Cytoplasm</location>
        <location evidence="1">Cytoskeleton</location>
        <location evidence="1">Spindle</location>
    </subcellularLocation>
</comment>
<evidence type="ECO:0000256" key="3">
    <source>
        <dbReference type="ARBA" id="ARBA00022701"/>
    </source>
</evidence>
<dbReference type="InterPro" id="IPR019821">
    <property type="entry name" value="Kinesin_motor_CS"/>
</dbReference>
<keyword evidence="15" id="KW-1185">Reference proteome</keyword>
<feature type="coiled-coil region" evidence="11">
    <location>
        <begin position="411"/>
        <end position="552"/>
    </location>
</feature>
<evidence type="ECO:0000256" key="4">
    <source>
        <dbReference type="ARBA" id="ARBA00022741"/>
    </source>
</evidence>
<evidence type="ECO:0000313" key="14">
    <source>
        <dbReference type="EMBL" id="EOY07615.1"/>
    </source>
</evidence>
<evidence type="ECO:0000256" key="7">
    <source>
        <dbReference type="ARBA" id="ARBA00023212"/>
    </source>
</evidence>
<dbReference type="eggNOG" id="KOG0243">
    <property type="taxonomic scope" value="Eukaryota"/>
</dbReference>
<dbReference type="InParanoid" id="A0A061ERF9"/>
<feature type="region of interest" description="Disordered" evidence="12">
    <location>
        <begin position="1"/>
        <end position="48"/>
    </location>
</feature>
<keyword evidence="3" id="KW-0493">Microtubule</keyword>
<evidence type="ECO:0000256" key="10">
    <source>
        <dbReference type="PROSITE-ProRule" id="PRU00283"/>
    </source>
</evidence>
<dbReference type="InterPro" id="IPR047241">
    <property type="entry name" value="KIF11-like_kin_motor_dom"/>
</dbReference>
<evidence type="ECO:0000256" key="6">
    <source>
        <dbReference type="ARBA" id="ARBA00023175"/>
    </source>
</evidence>
<evidence type="ECO:0000256" key="2">
    <source>
        <dbReference type="ARBA" id="ARBA00022490"/>
    </source>
</evidence>
<keyword evidence="2" id="KW-0963">Cytoplasm</keyword>
<dbReference type="InterPro" id="IPR027417">
    <property type="entry name" value="P-loop_NTPase"/>
</dbReference>
<dbReference type="AlphaFoldDB" id="A0A061ERF9"/>
<accession>A0A061ERF9</accession>
<evidence type="ECO:0000256" key="5">
    <source>
        <dbReference type="ARBA" id="ARBA00022840"/>
    </source>
</evidence>
<feature type="compositionally biased region" description="Basic and acidic residues" evidence="12">
    <location>
        <begin position="1012"/>
        <end position="1024"/>
    </location>
</feature>
<dbReference type="Pfam" id="PF00225">
    <property type="entry name" value="Kinesin"/>
    <property type="match status" value="1"/>
</dbReference>
<feature type="compositionally biased region" description="Basic and acidic residues" evidence="12">
    <location>
        <begin position="28"/>
        <end position="48"/>
    </location>
</feature>
<dbReference type="SUPFAM" id="SSF52540">
    <property type="entry name" value="P-loop containing nucleoside triphosphate hydrolases"/>
    <property type="match status" value="1"/>
</dbReference>
<keyword evidence="7" id="KW-0206">Cytoskeleton</keyword>
<dbReference type="GO" id="GO:0005876">
    <property type="term" value="C:spindle microtubule"/>
    <property type="evidence" value="ECO:0000318"/>
    <property type="project" value="GO_Central"/>
</dbReference>